<dbReference type="AlphaFoldDB" id="A0A420J5T7"/>
<sequence>DYQELTLPTFDRAGSYNGTIPASRWLLRLKYDFRRAGYNPPPGELYLEAIEMLLDGSAADRLAATPRIRRIINARETATPENLIEVNEWFKEEFPDNFEENIEQDIQ</sequence>
<dbReference type="Proteomes" id="UP000283383">
    <property type="component" value="Unassembled WGS sequence"/>
</dbReference>
<feature type="non-terminal residue" evidence="1">
    <location>
        <position position="107"/>
    </location>
</feature>
<dbReference type="EMBL" id="MCBQ01002776">
    <property type="protein sequence ID" value="RKF82138.1"/>
    <property type="molecule type" value="Genomic_DNA"/>
</dbReference>
<comment type="caution">
    <text evidence="1">The sequence shown here is derived from an EMBL/GenBank/DDBJ whole genome shotgun (WGS) entry which is preliminary data.</text>
</comment>
<evidence type="ECO:0000313" key="2">
    <source>
        <dbReference type="Proteomes" id="UP000283383"/>
    </source>
</evidence>
<feature type="non-terminal residue" evidence="1">
    <location>
        <position position="1"/>
    </location>
</feature>
<keyword evidence="2" id="KW-1185">Reference proteome</keyword>
<gene>
    <name evidence="1" type="ORF">GcM3_027051</name>
</gene>
<accession>A0A420J5T7</accession>
<proteinExistence type="predicted"/>
<organism evidence="1 2">
    <name type="scientific">Golovinomyces cichoracearum</name>
    <dbReference type="NCBI Taxonomy" id="62708"/>
    <lineage>
        <taxon>Eukaryota</taxon>
        <taxon>Fungi</taxon>
        <taxon>Dikarya</taxon>
        <taxon>Ascomycota</taxon>
        <taxon>Pezizomycotina</taxon>
        <taxon>Leotiomycetes</taxon>
        <taxon>Erysiphales</taxon>
        <taxon>Erysiphaceae</taxon>
        <taxon>Golovinomyces</taxon>
    </lineage>
</organism>
<name>A0A420J5T7_9PEZI</name>
<evidence type="ECO:0000313" key="1">
    <source>
        <dbReference type="EMBL" id="RKF82138.1"/>
    </source>
</evidence>
<reference evidence="1 2" key="1">
    <citation type="journal article" date="2018" name="BMC Genomics">
        <title>Comparative genome analyses reveal sequence features reflecting distinct modes of host-adaptation between dicot and monocot powdery mildew.</title>
        <authorList>
            <person name="Wu Y."/>
            <person name="Ma X."/>
            <person name="Pan Z."/>
            <person name="Kale S.D."/>
            <person name="Song Y."/>
            <person name="King H."/>
            <person name="Zhang Q."/>
            <person name="Presley C."/>
            <person name="Deng X."/>
            <person name="Wei C.I."/>
            <person name="Xiao S."/>
        </authorList>
    </citation>
    <scope>NUCLEOTIDE SEQUENCE [LARGE SCALE GENOMIC DNA]</scope>
    <source>
        <strain evidence="1">UMSG3</strain>
    </source>
</reference>
<protein>
    <submittedName>
        <fullName evidence="1">Uncharacterized protein</fullName>
    </submittedName>
</protein>